<evidence type="ECO:0000313" key="3">
    <source>
        <dbReference type="Proteomes" id="UP000287651"/>
    </source>
</evidence>
<name>A0A426WYT2_ENSVE</name>
<evidence type="ECO:0000313" key="2">
    <source>
        <dbReference type="EMBL" id="RRT32399.1"/>
    </source>
</evidence>
<protein>
    <submittedName>
        <fullName evidence="2">Uncharacterized protein</fullName>
    </submittedName>
</protein>
<feature type="region of interest" description="Disordered" evidence="1">
    <location>
        <begin position="65"/>
        <end position="87"/>
    </location>
</feature>
<feature type="non-terminal residue" evidence="2">
    <location>
        <position position="1"/>
    </location>
</feature>
<reference evidence="2 3" key="1">
    <citation type="journal article" date="2014" name="Agronomy (Basel)">
        <title>A Draft Genome Sequence for Ensete ventricosum, the Drought-Tolerant Tree Against Hunger.</title>
        <authorList>
            <person name="Harrison J."/>
            <person name="Moore K.A."/>
            <person name="Paszkiewicz K."/>
            <person name="Jones T."/>
            <person name="Grant M."/>
            <person name="Ambacheew D."/>
            <person name="Muzemil S."/>
            <person name="Studholme D.J."/>
        </authorList>
    </citation>
    <scope>NUCLEOTIDE SEQUENCE [LARGE SCALE GENOMIC DNA]</scope>
</reference>
<sequence length="87" mass="9674">RGAITIIEQREENFLLARGLLDQWRSRRYEEGKDNDVGTGVGRDPDLRTLAVLLSRLFGAKREKGAGDRGAAEASTMGTTVTLERQR</sequence>
<feature type="compositionally biased region" description="Polar residues" evidence="1">
    <location>
        <begin position="76"/>
        <end position="87"/>
    </location>
</feature>
<evidence type="ECO:0000256" key="1">
    <source>
        <dbReference type="SAM" id="MobiDB-lite"/>
    </source>
</evidence>
<dbReference type="EMBL" id="AMZH03032250">
    <property type="protein sequence ID" value="RRT32399.1"/>
    <property type="molecule type" value="Genomic_DNA"/>
</dbReference>
<gene>
    <name evidence="2" type="ORF">B296_00052328</name>
</gene>
<dbReference type="AlphaFoldDB" id="A0A426WYT2"/>
<comment type="caution">
    <text evidence="2">The sequence shown here is derived from an EMBL/GenBank/DDBJ whole genome shotgun (WGS) entry which is preliminary data.</text>
</comment>
<proteinExistence type="predicted"/>
<accession>A0A426WYT2</accession>
<organism evidence="2 3">
    <name type="scientific">Ensete ventricosum</name>
    <name type="common">Abyssinian banana</name>
    <name type="synonym">Musa ensete</name>
    <dbReference type="NCBI Taxonomy" id="4639"/>
    <lineage>
        <taxon>Eukaryota</taxon>
        <taxon>Viridiplantae</taxon>
        <taxon>Streptophyta</taxon>
        <taxon>Embryophyta</taxon>
        <taxon>Tracheophyta</taxon>
        <taxon>Spermatophyta</taxon>
        <taxon>Magnoliopsida</taxon>
        <taxon>Liliopsida</taxon>
        <taxon>Zingiberales</taxon>
        <taxon>Musaceae</taxon>
        <taxon>Ensete</taxon>
    </lineage>
</organism>
<dbReference type="Proteomes" id="UP000287651">
    <property type="component" value="Unassembled WGS sequence"/>
</dbReference>